<evidence type="ECO:0000313" key="3">
    <source>
        <dbReference type="Proteomes" id="UP000663865"/>
    </source>
</evidence>
<sequence length="123" mass="12842">MENKASSSNSHLANKEADENKNLSVDSLIGHGIDAANDKGTEVKGVIGQLGDTLSHAYHYVAEKVSVLFEEAATAESYNEHTEQAQNPDNALAERAGAGSSAVGDTIGENAHKAKADAHKDAL</sequence>
<proteinExistence type="predicted"/>
<reference evidence="2" key="1">
    <citation type="submission" date="2021-02" db="EMBL/GenBank/DDBJ databases">
        <authorList>
            <person name="Nowell W R."/>
        </authorList>
    </citation>
    <scope>NUCLEOTIDE SEQUENCE</scope>
</reference>
<feature type="region of interest" description="Disordered" evidence="1">
    <location>
        <begin position="76"/>
        <end position="123"/>
    </location>
</feature>
<evidence type="ECO:0000256" key="1">
    <source>
        <dbReference type="SAM" id="MobiDB-lite"/>
    </source>
</evidence>
<protein>
    <submittedName>
        <fullName evidence="2">Uncharacterized protein</fullName>
    </submittedName>
</protein>
<feature type="region of interest" description="Disordered" evidence="1">
    <location>
        <begin position="1"/>
        <end position="23"/>
    </location>
</feature>
<dbReference type="Proteomes" id="UP000663865">
    <property type="component" value="Unassembled WGS sequence"/>
</dbReference>
<comment type="caution">
    <text evidence="2">The sequence shown here is derived from an EMBL/GenBank/DDBJ whole genome shotgun (WGS) entry which is preliminary data.</text>
</comment>
<name>A0A817TCJ4_9BILA</name>
<feature type="compositionally biased region" description="Polar residues" evidence="1">
    <location>
        <begin position="1"/>
        <end position="12"/>
    </location>
</feature>
<dbReference type="InterPro" id="IPR020100">
    <property type="entry name" value="Glc-repressible_Grg1"/>
</dbReference>
<dbReference type="AlphaFoldDB" id="A0A817TCJ4"/>
<dbReference type="EMBL" id="CAJNYV010000006">
    <property type="protein sequence ID" value="CAF3318036.1"/>
    <property type="molecule type" value="Genomic_DNA"/>
</dbReference>
<feature type="compositionally biased region" description="Basic and acidic residues" evidence="1">
    <location>
        <begin position="110"/>
        <end position="123"/>
    </location>
</feature>
<organism evidence="2 3">
    <name type="scientific">Rotaria socialis</name>
    <dbReference type="NCBI Taxonomy" id="392032"/>
    <lineage>
        <taxon>Eukaryota</taxon>
        <taxon>Metazoa</taxon>
        <taxon>Spiralia</taxon>
        <taxon>Gnathifera</taxon>
        <taxon>Rotifera</taxon>
        <taxon>Eurotatoria</taxon>
        <taxon>Bdelloidea</taxon>
        <taxon>Philodinida</taxon>
        <taxon>Philodinidae</taxon>
        <taxon>Rotaria</taxon>
    </lineage>
</organism>
<accession>A0A817TCJ4</accession>
<gene>
    <name evidence="2" type="ORF">KIK155_LOCUS215</name>
</gene>
<dbReference type="Pfam" id="PF11034">
    <property type="entry name" value="Grg1"/>
    <property type="match status" value="1"/>
</dbReference>
<evidence type="ECO:0000313" key="2">
    <source>
        <dbReference type="EMBL" id="CAF3318036.1"/>
    </source>
</evidence>